<keyword evidence="2" id="KW-1185">Reference proteome</keyword>
<proteinExistence type="predicted"/>
<reference evidence="1" key="1">
    <citation type="submission" date="2021-01" db="EMBL/GenBank/DDBJ databases">
        <title>Whole genome shotgun sequence of Virgisporangium aurantiacum NBRC 16421.</title>
        <authorList>
            <person name="Komaki H."/>
            <person name="Tamura T."/>
        </authorList>
    </citation>
    <scope>NUCLEOTIDE SEQUENCE</scope>
    <source>
        <strain evidence="1">NBRC 16421</strain>
    </source>
</reference>
<evidence type="ECO:0000313" key="2">
    <source>
        <dbReference type="Proteomes" id="UP000612585"/>
    </source>
</evidence>
<dbReference type="AlphaFoldDB" id="A0A8J3Z488"/>
<gene>
    <name evidence="1" type="ORF">Vau01_045450</name>
</gene>
<accession>A0A8J3Z488</accession>
<dbReference type="Gene3D" id="3.40.50.280">
    <property type="entry name" value="Cobalamin-binding domain"/>
    <property type="match status" value="1"/>
</dbReference>
<sequence>MSAPDASTWVAEVDELRLDASAAPAARILARAATTLDSAAMVGALTGSIRGMGVIATWDRVASPVLRALEQLPPDTGQQIAVERMLSRAVSEAFAAVPRPEPGVPVRVLLACADDEQHTLALQALAAAVAEFGLSSCSLGAGMPPGALHSAVRRVRPVVAVVWSQTSATADPAHLLPLLIDRPCRALVAAGPGWTAVALPEAVVRPTDLSEAFDTIVGLITAG</sequence>
<comment type="caution">
    <text evidence="1">The sequence shown here is derived from an EMBL/GenBank/DDBJ whole genome shotgun (WGS) entry which is preliminary data.</text>
</comment>
<protein>
    <recommendedName>
        <fullName evidence="3">B12 binding domain-containing protein</fullName>
    </recommendedName>
</protein>
<evidence type="ECO:0000313" key="1">
    <source>
        <dbReference type="EMBL" id="GIJ57029.1"/>
    </source>
</evidence>
<dbReference type="RefSeq" id="WP_203996079.1">
    <property type="nucleotide sequence ID" value="NZ_BOPG01000028.1"/>
</dbReference>
<organism evidence="1 2">
    <name type="scientific">Virgisporangium aurantiacum</name>
    <dbReference type="NCBI Taxonomy" id="175570"/>
    <lineage>
        <taxon>Bacteria</taxon>
        <taxon>Bacillati</taxon>
        <taxon>Actinomycetota</taxon>
        <taxon>Actinomycetes</taxon>
        <taxon>Micromonosporales</taxon>
        <taxon>Micromonosporaceae</taxon>
        <taxon>Virgisporangium</taxon>
    </lineage>
</organism>
<evidence type="ECO:0008006" key="3">
    <source>
        <dbReference type="Google" id="ProtNLM"/>
    </source>
</evidence>
<dbReference type="Proteomes" id="UP000612585">
    <property type="component" value="Unassembled WGS sequence"/>
</dbReference>
<dbReference type="EMBL" id="BOPG01000028">
    <property type="protein sequence ID" value="GIJ57029.1"/>
    <property type="molecule type" value="Genomic_DNA"/>
</dbReference>
<name>A0A8J3Z488_9ACTN</name>